<reference evidence="1" key="1">
    <citation type="journal article" date="2020" name="J. ISSAAS">
        <title>Identification of Adomavirus Virion Proteins.</title>
        <authorList>
            <person name="Welch N.L."/>
            <person name="Tisza M.J."/>
            <person name="Starrett G.J."/>
            <person name="Belford A.K."/>
            <person name="Pastrana D.V."/>
            <person name="Pang Y.-Y.S."/>
            <person name="Schiller J.T."/>
            <person name="An P."/>
            <person name="Cantolupo P.G."/>
            <person name="Pipas J.M."/>
            <person name="Koda S."/>
            <person name="Subramaniam K."/>
            <person name="Waltzek T.B."/>
            <person name="Bian C."/>
            <person name="Shi Q."/>
            <person name="Ruan Z."/>
            <person name="Ng T.F.F."/>
            <person name="Buck C.B."/>
        </authorList>
    </citation>
    <scope>NUCLEOTIDE SEQUENCE</scope>
    <source>
        <strain evidence="1">4278</strain>
    </source>
</reference>
<proteinExistence type="predicted"/>
<dbReference type="EMBL" id="BK011021">
    <property type="protein sequence ID" value="DAC81212.1"/>
    <property type="molecule type" value="Genomic_DNA"/>
</dbReference>
<sequence>MTTSGDDPFDSILASTLSESVSTQYVTANLADAVRVRSGQGSGGSELSTELNHDGEREIIVSLNVEPFECILLGSITLHAKCRIERVGTGDGSWRVGNGTDAGTVKLPNNATMVRVGPYFLNGQFAVVDLELGQSTSTLRAFLPMSRGTQRKQTQASWATHYFTQPNTSSVSRRGCNTYSDPDNQPNDIRNVVINSTTDVVLIEQLTHPLNFPVSLLVNASLQDVDQLKVLPPGCKPRFRLTTGNSNRKLVLTGPDFTLGATFTQFEIRYTTIVPPQTIEAPISRFPVLDVGVEEHPLTNQQEQITIPITTTDSEILPQHVVVLVCHRDTFKSDTLTGRPAFKRAITKVIPKYGGVERPFFCTLTVDGVFNMDDESHVNLMLNAFFGRQGQWSTSQTDRALTTQAIADIMTVKNLNRACTTMGAVCTDPSLQLHREACSGATQGKSSVTLYLQPDQITGLDVVLLIKFQRCDVTIHRQHGQFELLNSGCRPSHVQLQIAPME</sequence>
<organism evidence="1">
    <name type="scientific">Swordtail adomavirus 2</name>
    <dbReference type="NCBI Taxonomy" id="2609877"/>
    <lineage>
        <taxon>Viruses</taxon>
        <taxon>Adomaviruses</taxon>
    </lineage>
</organism>
<name>A0A6F9FCV5_9VIRU</name>
<evidence type="ECO:0000313" key="1">
    <source>
        <dbReference type="EMBL" id="DAC81212.1"/>
    </source>
</evidence>
<protein>
    <submittedName>
        <fullName evidence="1">LO7 hexon</fullName>
    </submittedName>
</protein>
<accession>A0A6F9FCV5</accession>